<feature type="coiled-coil region" evidence="1">
    <location>
        <begin position="260"/>
        <end position="287"/>
    </location>
</feature>
<evidence type="ECO:0000256" key="1">
    <source>
        <dbReference type="SAM" id="Coils"/>
    </source>
</evidence>
<keyword evidence="4" id="KW-1185">Reference proteome</keyword>
<dbReference type="Proteomes" id="UP001500212">
    <property type="component" value="Unassembled WGS sequence"/>
</dbReference>
<feature type="region of interest" description="Disordered" evidence="2">
    <location>
        <begin position="299"/>
        <end position="328"/>
    </location>
</feature>
<evidence type="ECO:0000256" key="2">
    <source>
        <dbReference type="SAM" id="MobiDB-lite"/>
    </source>
</evidence>
<evidence type="ECO:0000313" key="3">
    <source>
        <dbReference type="EMBL" id="GAA4619351.1"/>
    </source>
</evidence>
<accession>A0ABP8U359</accession>
<reference evidence="4" key="1">
    <citation type="journal article" date="2019" name="Int. J. Syst. Evol. Microbiol.">
        <title>The Global Catalogue of Microorganisms (GCM) 10K type strain sequencing project: providing services to taxonomists for standard genome sequencing and annotation.</title>
        <authorList>
            <consortium name="The Broad Institute Genomics Platform"/>
            <consortium name="The Broad Institute Genome Sequencing Center for Infectious Disease"/>
            <person name="Wu L."/>
            <person name="Ma J."/>
        </authorList>
    </citation>
    <scope>NUCLEOTIDE SEQUENCE [LARGE SCALE GENOMIC DNA]</scope>
    <source>
        <strain evidence="4">JCM 17938</strain>
    </source>
</reference>
<name>A0ABP8U359_9ACTN</name>
<proteinExistence type="predicted"/>
<organism evidence="3 4">
    <name type="scientific">Actinoallomurus liliacearum</name>
    <dbReference type="NCBI Taxonomy" id="1080073"/>
    <lineage>
        <taxon>Bacteria</taxon>
        <taxon>Bacillati</taxon>
        <taxon>Actinomycetota</taxon>
        <taxon>Actinomycetes</taxon>
        <taxon>Streptosporangiales</taxon>
        <taxon>Thermomonosporaceae</taxon>
        <taxon>Actinoallomurus</taxon>
    </lineage>
</organism>
<protein>
    <recommendedName>
        <fullName evidence="5">ESX-1 secretion-associated protein EspA/EspE-like domain-containing protein</fullName>
    </recommendedName>
</protein>
<keyword evidence="1" id="KW-0175">Coiled coil</keyword>
<evidence type="ECO:0008006" key="5">
    <source>
        <dbReference type="Google" id="ProtNLM"/>
    </source>
</evidence>
<comment type="caution">
    <text evidence="3">The sequence shown here is derived from an EMBL/GenBank/DDBJ whole genome shotgun (WGS) entry which is preliminary data.</text>
</comment>
<sequence length="328" mass="34838">MSYHHADEMSACGRQVLAAALKAIRHNHSATLDSYSGKTQMDQVNTDYADVPQLFASYGMTDPATYRSAVDDLFSVADNLDPANAVKVDPRGGSSSRQLLSPLPKFTGEWTDRLSIADRTHDIGTHLQNWQGAARAQFDTFFVNHIDTAIPLQAALARSLALILQAHQEIRARANADVWEIGQKTIQALHAESAMCSCSPSTITATVTVGTAAASVLTAGGALAATMAAFSFANAIANASMAGSREDKAKISGGTPLAILANMRTAIDKVKQAIADQERELAALTNTLADNVASVGERMEIPSPNDAPGFRTAIRNPDNPCGFRPTSR</sequence>
<evidence type="ECO:0000313" key="4">
    <source>
        <dbReference type="Proteomes" id="UP001500212"/>
    </source>
</evidence>
<gene>
    <name evidence="3" type="ORF">GCM10023195_87420</name>
</gene>
<dbReference type="EMBL" id="BAABHJ010000041">
    <property type="protein sequence ID" value="GAA4619351.1"/>
    <property type="molecule type" value="Genomic_DNA"/>
</dbReference>
<dbReference type="RefSeq" id="WP_345367517.1">
    <property type="nucleotide sequence ID" value="NZ_BAABHJ010000041.1"/>
</dbReference>